<reference evidence="2 3" key="1">
    <citation type="journal article" date="2021" name="BMC Genomics">
        <title>Telomere-to-telomere genome assembly of asparaginase-producing Trichoderma simmonsii.</title>
        <authorList>
            <person name="Chung D."/>
            <person name="Kwon Y.M."/>
            <person name="Yang Y."/>
        </authorList>
    </citation>
    <scope>NUCLEOTIDE SEQUENCE [LARGE SCALE GENOMIC DNA]</scope>
    <source>
        <strain evidence="2 3">GH-Sj1</strain>
    </source>
</reference>
<dbReference type="Proteomes" id="UP000826661">
    <property type="component" value="Chromosome I"/>
</dbReference>
<keyword evidence="3" id="KW-1185">Reference proteome</keyword>
<feature type="compositionally biased region" description="Polar residues" evidence="1">
    <location>
        <begin position="102"/>
        <end position="111"/>
    </location>
</feature>
<evidence type="ECO:0000313" key="3">
    <source>
        <dbReference type="Proteomes" id="UP000826661"/>
    </source>
</evidence>
<protein>
    <submittedName>
        <fullName evidence="2">Uncharacterized protein</fullName>
    </submittedName>
</protein>
<sequence length="111" mass="12294">MYESPGRTLVRRYIDTTVRFLDSTQRGYSQAVSYLSTCPESWQREPVRLMETFCGISNILKSGAKFPVQSATKFGFDGLDSFLHARLNGRADSPVGGKKKGATTTPNPARN</sequence>
<name>A0A8G0L701_9HYPO</name>
<gene>
    <name evidence="2" type="ORF">H0G86_001548</name>
</gene>
<organism evidence="2 3">
    <name type="scientific">Trichoderma simmonsii</name>
    <dbReference type="NCBI Taxonomy" id="1491479"/>
    <lineage>
        <taxon>Eukaryota</taxon>
        <taxon>Fungi</taxon>
        <taxon>Dikarya</taxon>
        <taxon>Ascomycota</taxon>
        <taxon>Pezizomycotina</taxon>
        <taxon>Sordariomycetes</taxon>
        <taxon>Hypocreomycetidae</taxon>
        <taxon>Hypocreales</taxon>
        <taxon>Hypocreaceae</taxon>
        <taxon>Trichoderma</taxon>
    </lineage>
</organism>
<dbReference type="AlphaFoldDB" id="A0A8G0L701"/>
<accession>A0A8G0L701</accession>
<evidence type="ECO:0000313" key="2">
    <source>
        <dbReference type="EMBL" id="QYS94205.1"/>
    </source>
</evidence>
<proteinExistence type="predicted"/>
<dbReference type="EMBL" id="CP075864">
    <property type="protein sequence ID" value="QYS94205.1"/>
    <property type="molecule type" value="Genomic_DNA"/>
</dbReference>
<feature type="region of interest" description="Disordered" evidence="1">
    <location>
        <begin position="88"/>
        <end position="111"/>
    </location>
</feature>
<evidence type="ECO:0000256" key="1">
    <source>
        <dbReference type="SAM" id="MobiDB-lite"/>
    </source>
</evidence>